<protein>
    <recommendedName>
        <fullName evidence="2">Glycosyl transferase family 1 domain-containing protein</fullName>
    </recommendedName>
</protein>
<evidence type="ECO:0000313" key="4">
    <source>
        <dbReference type="Proteomes" id="UP000185783"/>
    </source>
</evidence>
<comment type="caution">
    <text evidence="3">The sequence shown here is derived from an EMBL/GenBank/DDBJ whole genome shotgun (WGS) entry which is preliminary data.</text>
</comment>
<dbReference type="RefSeq" id="WP_036488460.1">
    <property type="nucleotide sequence ID" value="NZ_LVVZ01000014.1"/>
</dbReference>
<dbReference type="EMBL" id="LVVZ01000014">
    <property type="protein sequence ID" value="OKL44288.1"/>
    <property type="molecule type" value="Genomic_DNA"/>
</dbReference>
<dbReference type="GO" id="GO:0009103">
    <property type="term" value="P:lipopolysaccharide biosynthetic process"/>
    <property type="evidence" value="ECO:0007669"/>
    <property type="project" value="TreeGrafter"/>
</dbReference>
<dbReference type="STRING" id="197461.A3843_07725"/>
<dbReference type="PANTHER" id="PTHR46401:SF2">
    <property type="entry name" value="GLYCOSYLTRANSFERASE WBBK-RELATED"/>
    <property type="match status" value="1"/>
</dbReference>
<sequence length="354" mass="38740">MIKSRRLSFVYPGSLDRPTGGYRYDRRMMNELERLGWAVSRVALSDEFPLCGGLARLDAEARFRALPDQEIVVCDGLAFGVIPEIAREHQQRLKLVALVHHPLYLEDGLSSDVAEAFFQREKEALQYTRRVITTSSATLAQVRDTFDVPTSALRAILPGTNPLPRPDPPDLRSEPPSLLCVGSLIPRKGQDVLVEALSGLTDLDWHLDLVGDTRCDEAFAQRLQDLIAEHHLEQRVTVHGSVADHELSRFYDRASIFALASHYEGYGMAFAEALLSGLPIVASGRGAVRNTVPAAAALFCSEGQAASFRQALKLMLVDTRLRAEKAQGAAAAGSALPTWSEQGALLSNTLEALL</sequence>
<dbReference type="Proteomes" id="UP000185783">
    <property type="component" value="Unassembled WGS sequence"/>
</dbReference>
<dbReference type="GO" id="GO:0016757">
    <property type="term" value="F:glycosyltransferase activity"/>
    <property type="evidence" value="ECO:0007669"/>
    <property type="project" value="InterPro"/>
</dbReference>
<dbReference type="InterPro" id="IPR001296">
    <property type="entry name" value="Glyco_trans_1"/>
</dbReference>
<proteinExistence type="predicted"/>
<dbReference type="SUPFAM" id="SSF53756">
    <property type="entry name" value="UDP-Glycosyltransferase/glycogen phosphorylase"/>
    <property type="match status" value="1"/>
</dbReference>
<reference evidence="3 4" key="1">
    <citation type="submission" date="2016-03" db="EMBL/GenBank/DDBJ databases">
        <title>Genome sequence of Nesiotobacter sp. nov., a moderately halophilic alphaproteobacterium isolated from the Yellow Sea, China.</title>
        <authorList>
            <person name="Zhang G."/>
            <person name="Zhang R."/>
        </authorList>
    </citation>
    <scope>NUCLEOTIDE SEQUENCE [LARGE SCALE GENOMIC DNA]</scope>
    <source>
        <strain evidence="3 4">WB1-6</strain>
    </source>
</reference>
<dbReference type="Gene3D" id="3.40.50.2000">
    <property type="entry name" value="Glycogen Phosphorylase B"/>
    <property type="match status" value="2"/>
</dbReference>
<dbReference type="CDD" id="cd03801">
    <property type="entry name" value="GT4_PimA-like"/>
    <property type="match status" value="1"/>
</dbReference>
<accession>A0A1U7JHW9</accession>
<dbReference type="AlphaFoldDB" id="A0A1U7JHW9"/>
<evidence type="ECO:0000313" key="3">
    <source>
        <dbReference type="EMBL" id="OKL44288.1"/>
    </source>
</evidence>
<keyword evidence="4" id="KW-1185">Reference proteome</keyword>
<organism evidence="3 4">
    <name type="scientific">Pseudovibrio exalbescens</name>
    <dbReference type="NCBI Taxonomy" id="197461"/>
    <lineage>
        <taxon>Bacteria</taxon>
        <taxon>Pseudomonadati</taxon>
        <taxon>Pseudomonadota</taxon>
        <taxon>Alphaproteobacteria</taxon>
        <taxon>Hyphomicrobiales</taxon>
        <taxon>Stappiaceae</taxon>
        <taxon>Pseudovibrio</taxon>
    </lineage>
</organism>
<evidence type="ECO:0000256" key="1">
    <source>
        <dbReference type="ARBA" id="ARBA00022679"/>
    </source>
</evidence>
<keyword evidence="1" id="KW-0808">Transferase</keyword>
<gene>
    <name evidence="3" type="ORF">A3843_07725</name>
</gene>
<feature type="domain" description="Glycosyl transferase family 1" evidence="2">
    <location>
        <begin position="171"/>
        <end position="324"/>
    </location>
</feature>
<dbReference type="Pfam" id="PF00534">
    <property type="entry name" value="Glycos_transf_1"/>
    <property type="match status" value="1"/>
</dbReference>
<dbReference type="PANTHER" id="PTHR46401">
    <property type="entry name" value="GLYCOSYLTRANSFERASE WBBK-RELATED"/>
    <property type="match status" value="1"/>
</dbReference>
<evidence type="ECO:0000259" key="2">
    <source>
        <dbReference type="Pfam" id="PF00534"/>
    </source>
</evidence>
<name>A0A1U7JHW9_9HYPH</name>